<protein>
    <submittedName>
        <fullName evidence="1">Uncharacterized protein</fullName>
    </submittedName>
</protein>
<evidence type="ECO:0000313" key="1">
    <source>
        <dbReference type="EMBL" id="MBW99325.1"/>
    </source>
</evidence>
<sequence length="42" mass="4886">MVCSFLLLLQGHKEKMLVYQNARELLLQSLHGMHRSSLISLF</sequence>
<dbReference type="EMBL" id="GGEC01018842">
    <property type="protein sequence ID" value="MBW99325.1"/>
    <property type="molecule type" value="Transcribed_RNA"/>
</dbReference>
<organism evidence="1">
    <name type="scientific">Rhizophora mucronata</name>
    <name type="common">Asiatic mangrove</name>
    <dbReference type="NCBI Taxonomy" id="61149"/>
    <lineage>
        <taxon>Eukaryota</taxon>
        <taxon>Viridiplantae</taxon>
        <taxon>Streptophyta</taxon>
        <taxon>Embryophyta</taxon>
        <taxon>Tracheophyta</taxon>
        <taxon>Spermatophyta</taxon>
        <taxon>Magnoliopsida</taxon>
        <taxon>eudicotyledons</taxon>
        <taxon>Gunneridae</taxon>
        <taxon>Pentapetalae</taxon>
        <taxon>rosids</taxon>
        <taxon>fabids</taxon>
        <taxon>Malpighiales</taxon>
        <taxon>Rhizophoraceae</taxon>
        <taxon>Rhizophora</taxon>
    </lineage>
</organism>
<accession>A0A2P2K0T9</accession>
<name>A0A2P2K0T9_RHIMU</name>
<reference evidence="1" key="1">
    <citation type="submission" date="2018-02" db="EMBL/GenBank/DDBJ databases">
        <title>Rhizophora mucronata_Transcriptome.</title>
        <authorList>
            <person name="Meera S.P."/>
            <person name="Sreeshan A."/>
            <person name="Augustine A."/>
        </authorList>
    </citation>
    <scope>NUCLEOTIDE SEQUENCE</scope>
    <source>
        <tissue evidence="1">Leaf</tissue>
    </source>
</reference>
<dbReference type="AlphaFoldDB" id="A0A2P2K0T9"/>
<proteinExistence type="predicted"/>